<dbReference type="InterPro" id="IPR001207">
    <property type="entry name" value="Transposase_mutator"/>
</dbReference>
<dbReference type="GO" id="GO:0006313">
    <property type="term" value="P:DNA transposition"/>
    <property type="evidence" value="ECO:0007669"/>
    <property type="project" value="InterPro"/>
</dbReference>
<dbReference type="PROSITE" id="PS01007">
    <property type="entry name" value="TRANSPOSASE_MUTATOR"/>
    <property type="match status" value="1"/>
</dbReference>
<dbReference type="PANTHER" id="PTHR31973:SF189">
    <property type="entry name" value="TRANSPOSASE, MUDR, PLANT, MULE TRANSPOSASE DOMAIN PROTEIN-RELATED"/>
    <property type="match status" value="1"/>
</dbReference>
<dbReference type="EMBL" id="CP133619">
    <property type="protein sequence ID" value="WMV40781.1"/>
    <property type="molecule type" value="Genomic_DNA"/>
</dbReference>
<evidence type="ECO:0000256" key="3">
    <source>
        <dbReference type="ARBA" id="ARBA00022771"/>
    </source>
</evidence>
<evidence type="ECO:0000256" key="4">
    <source>
        <dbReference type="ARBA" id="ARBA00022833"/>
    </source>
</evidence>
<dbReference type="GO" id="GO:0008270">
    <property type="term" value="F:zinc ion binding"/>
    <property type="evidence" value="ECO:0007669"/>
    <property type="project" value="UniProtKB-KW"/>
</dbReference>
<dbReference type="InterPro" id="IPR018289">
    <property type="entry name" value="MULE_transposase_dom"/>
</dbReference>
<feature type="compositionally biased region" description="Basic and acidic residues" evidence="8">
    <location>
        <begin position="391"/>
        <end position="403"/>
    </location>
</feature>
<keyword evidence="4" id="KW-0862">Zinc</keyword>
<evidence type="ECO:0000256" key="1">
    <source>
        <dbReference type="ARBA" id="ARBA00022578"/>
    </source>
</evidence>
<dbReference type="PANTHER" id="PTHR31973">
    <property type="entry name" value="POLYPROTEIN, PUTATIVE-RELATED"/>
    <property type="match status" value="1"/>
</dbReference>
<dbReference type="Pfam" id="PF10551">
    <property type="entry name" value="MULE"/>
    <property type="match status" value="1"/>
</dbReference>
<dbReference type="PROSITE" id="PS50966">
    <property type="entry name" value="ZF_SWIM"/>
    <property type="match status" value="1"/>
</dbReference>
<evidence type="ECO:0000313" key="11">
    <source>
        <dbReference type="Proteomes" id="UP001234989"/>
    </source>
</evidence>
<dbReference type="InterPro" id="IPR006564">
    <property type="entry name" value="Znf_PMZ"/>
</dbReference>
<keyword evidence="3 7" id="KW-0863">Zinc-finger</keyword>
<name>A0AAF0U7X5_SOLVR</name>
<dbReference type="AlphaFoldDB" id="A0AAF0U7X5"/>
<sequence>MNVSTSKVKRAKRLALEKLEGSFLDDYNKLEAYGQELRTSNPGSDVVINISKEALLQGKRKFLRMYICFKALKDGWKSGLRPLIGLDVVDKETGRTWEWFLELLKCSLNLKDGHGVTFISDMQKGLIDAKKSVFPEAKYRYCVRHIEANWCKRWRSGQAKKLMWWCAWATYVEDFEDQLRKLGDIDEEAAKDLLKYKPQTWCRAYFDTQCKNIMVDNNFTESFNAWILEARHMPIIKMLEEIRLKVMRRLVSNEAKVRSWKGNFSPPCMKLYNVYRAIAHGCKVEFNGDFGYEVTKGDDRHTINLKDKRCTCRAWDLSGIPCPHAIKAMLYDKVEPGTQIHWYYCKEAYLLTYKNKIQPVRGVKFWKVDPAQAMEPPEAVKTVGRPKLKRDRVPDEAGKRKGEWSQSRKGSTMHCKKCGEPNHNSRGCYNDNTQGASSSSKNCKKKCSNTTSTPMVHHSGDTNDEAEIEFQTEVGTQQSVYSTTQPYGPEVCTEEYPSLRPMVVSEVTRLEERKNMSRPEPTPWTWPALEDHCWSPSEPSSWLTTSGKLIQAYKA</sequence>
<keyword evidence="5" id="KW-0238">DNA-binding</keyword>
<feature type="region of interest" description="Disordered" evidence="8">
    <location>
        <begin position="390"/>
        <end position="416"/>
    </location>
</feature>
<evidence type="ECO:0000256" key="7">
    <source>
        <dbReference type="PROSITE-ProRule" id="PRU00325"/>
    </source>
</evidence>
<evidence type="ECO:0000259" key="9">
    <source>
        <dbReference type="PROSITE" id="PS50966"/>
    </source>
</evidence>
<reference evidence="10" key="1">
    <citation type="submission" date="2023-08" db="EMBL/GenBank/DDBJ databases">
        <title>A de novo genome assembly of Solanum verrucosum Schlechtendal, a Mexican diploid species geographically isolated from the other diploid A-genome species in potato relatives.</title>
        <authorList>
            <person name="Hosaka K."/>
        </authorList>
    </citation>
    <scope>NUCLEOTIDE SEQUENCE</scope>
    <source>
        <tissue evidence="10">Young leaves</tissue>
    </source>
</reference>
<dbReference type="Pfam" id="PF04434">
    <property type="entry name" value="SWIM"/>
    <property type="match status" value="1"/>
</dbReference>
<dbReference type="InterPro" id="IPR007527">
    <property type="entry name" value="Znf_SWIM"/>
</dbReference>
<evidence type="ECO:0000256" key="6">
    <source>
        <dbReference type="ARBA" id="ARBA00023172"/>
    </source>
</evidence>
<dbReference type="GO" id="GO:0004803">
    <property type="term" value="F:transposase activity"/>
    <property type="evidence" value="ECO:0007669"/>
    <property type="project" value="InterPro"/>
</dbReference>
<dbReference type="GO" id="GO:0003677">
    <property type="term" value="F:DNA binding"/>
    <property type="evidence" value="ECO:0007669"/>
    <property type="project" value="UniProtKB-KW"/>
</dbReference>
<keyword evidence="1" id="KW-0815">Transposition</keyword>
<evidence type="ECO:0000256" key="8">
    <source>
        <dbReference type="SAM" id="MobiDB-lite"/>
    </source>
</evidence>
<gene>
    <name evidence="10" type="ORF">MTR67_034166</name>
</gene>
<accession>A0AAF0U7X5</accession>
<dbReference type="Proteomes" id="UP001234989">
    <property type="component" value="Chromosome 8"/>
</dbReference>
<evidence type="ECO:0000313" key="10">
    <source>
        <dbReference type="EMBL" id="WMV40781.1"/>
    </source>
</evidence>
<dbReference type="SMART" id="SM00575">
    <property type="entry name" value="ZnF_PMZ"/>
    <property type="match status" value="1"/>
</dbReference>
<keyword evidence="6" id="KW-0233">DNA recombination</keyword>
<organism evidence="10 11">
    <name type="scientific">Solanum verrucosum</name>
    <dbReference type="NCBI Taxonomy" id="315347"/>
    <lineage>
        <taxon>Eukaryota</taxon>
        <taxon>Viridiplantae</taxon>
        <taxon>Streptophyta</taxon>
        <taxon>Embryophyta</taxon>
        <taxon>Tracheophyta</taxon>
        <taxon>Spermatophyta</taxon>
        <taxon>Magnoliopsida</taxon>
        <taxon>eudicotyledons</taxon>
        <taxon>Gunneridae</taxon>
        <taxon>Pentapetalae</taxon>
        <taxon>asterids</taxon>
        <taxon>lamiids</taxon>
        <taxon>Solanales</taxon>
        <taxon>Solanaceae</taxon>
        <taxon>Solanoideae</taxon>
        <taxon>Solaneae</taxon>
        <taxon>Solanum</taxon>
    </lineage>
</organism>
<keyword evidence="2" id="KW-0479">Metal-binding</keyword>
<evidence type="ECO:0000256" key="5">
    <source>
        <dbReference type="ARBA" id="ARBA00023125"/>
    </source>
</evidence>
<feature type="domain" description="SWIM-type" evidence="9">
    <location>
        <begin position="292"/>
        <end position="333"/>
    </location>
</feature>
<proteinExistence type="predicted"/>
<keyword evidence="11" id="KW-1185">Reference proteome</keyword>
<evidence type="ECO:0000256" key="2">
    <source>
        <dbReference type="ARBA" id="ARBA00022723"/>
    </source>
</evidence>
<protein>
    <recommendedName>
        <fullName evidence="9">SWIM-type domain-containing protein</fullName>
    </recommendedName>
</protein>